<keyword evidence="3" id="KW-1185">Reference proteome</keyword>
<evidence type="ECO:0000313" key="2">
    <source>
        <dbReference type="EMBL" id="RCK61532.1"/>
    </source>
</evidence>
<gene>
    <name evidence="2" type="ORF">DTO57_02535</name>
</gene>
<evidence type="ECO:0000313" key="3">
    <source>
        <dbReference type="Proteomes" id="UP000253508"/>
    </source>
</evidence>
<sequence>MLQTTLRVDTDRTLRARRCADGEDRFSAGDDLRHGQEPRVQCLYTGVLVFAQRPGQKRHKVSGADEHARARCVPTAIPASRSIAAEGKTDARAFELLERAEHLPGERLLALRHICGDADTEGDVETGFTGVLVEAALERCRSVAVAFEDARPEGLEGVGGAGRVLLRAPCTTDHELHADDFLAVAGGEGLVEGLDDGLGGETGEREASGAGSNPADRGHVGPCSGLELGTGRMGQEEPVQARFGRRGRPDVGGNTVRVGGNFEDERARHVATSEARKQISDLLGSDGAREVDALE</sequence>
<feature type="region of interest" description="Disordered" evidence="1">
    <location>
        <begin position="193"/>
        <end position="275"/>
    </location>
</feature>
<evidence type="ECO:0000256" key="1">
    <source>
        <dbReference type="SAM" id="MobiDB-lite"/>
    </source>
</evidence>
<dbReference type="AlphaFoldDB" id="A0A367Y905"/>
<protein>
    <submittedName>
        <fullName evidence="2">Uncharacterized protein</fullName>
    </submittedName>
</protein>
<organism evidence="2 3">
    <name type="scientific">Microbacterium sorbitolivorans</name>
    <dbReference type="NCBI Taxonomy" id="1867410"/>
    <lineage>
        <taxon>Bacteria</taxon>
        <taxon>Bacillati</taxon>
        <taxon>Actinomycetota</taxon>
        <taxon>Actinomycetes</taxon>
        <taxon>Micrococcales</taxon>
        <taxon>Microbacteriaceae</taxon>
        <taxon>Microbacterium</taxon>
    </lineage>
</organism>
<proteinExistence type="predicted"/>
<name>A0A367Y905_9MICO</name>
<accession>A0A367Y905</accession>
<dbReference type="EMBL" id="QORO01000001">
    <property type="protein sequence ID" value="RCK61532.1"/>
    <property type="molecule type" value="Genomic_DNA"/>
</dbReference>
<dbReference type="Proteomes" id="UP000253508">
    <property type="component" value="Unassembled WGS sequence"/>
</dbReference>
<reference evidence="2 3" key="1">
    <citation type="submission" date="2018-07" db="EMBL/GenBank/DDBJ databases">
        <title>Microbacterium endoborsara sp. nov., a novel actinobacterium isolated from Borszczowia aralocaspica.</title>
        <authorList>
            <person name="An D."/>
        </authorList>
    </citation>
    <scope>NUCLEOTIDE SEQUENCE [LARGE SCALE GENOMIC DNA]</scope>
    <source>
        <strain evidence="2 3">C1.15228</strain>
    </source>
</reference>
<comment type="caution">
    <text evidence="2">The sequence shown here is derived from an EMBL/GenBank/DDBJ whole genome shotgun (WGS) entry which is preliminary data.</text>
</comment>